<evidence type="ECO:0000313" key="3">
    <source>
        <dbReference type="Proteomes" id="UP000564033"/>
    </source>
</evidence>
<sequence>MQEREENQDTQNLVEQVVAENTASKMEVKRKAPKWWVVLIAILLGCFCTYFAFKNLGLFQHLGLTEEEIEEDTQQEEIETEEKLTLFTGDTISAQLPLGWSIVEYYDGEGTEHIAKEYGDFTGLTGIKIFKGDTEVFYLQAIYGIGFTGCPIYTKFEDDNPDYYAEILEDNELAGDTTEIVDYSDSEYTEFVWLGKTFRRIDKIYNYDTVEGNEFFEPSCIASIVSFDSLKYFPPSGPSADSYDYGSTNDVTVDDLLIIDGILESMSVI</sequence>
<dbReference type="Proteomes" id="UP000564033">
    <property type="component" value="Unassembled WGS sequence"/>
</dbReference>
<name>A0A847VEM1_9BACT</name>
<gene>
    <name evidence="2" type="ORF">GX888_03645</name>
</gene>
<keyword evidence="1" id="KW-0472">Membrane</keyword>
<proteinExistence type="predicted"/>
<comment type="caution">
    <text evidence="2">The sequence shown here is derived from an EMBL/GenBank/DDBJ whole genome shotgun (WGS) entry which is preliminary data.</text>
</comment>
<accession>A0A847VEM1</accession>
<feature type="transmembrane region" description="Helical" evidence="1">
    <location>
        <begin position="35"/>
        <end position="53"/>
    </location>
</feature>
<keyword evidence="1" id="KW-1133">Transmembrane helix</keyword>
<dbReference type="EMBL" id="JAAZIL010000092">
    <property type="protein sequence ID" value="NLZ24807.1"/>
    <property type="molecule type" value="Genomic_DNA"/>
</dbReference>
<evidence type="ECO:0000256" key="1">
    <source>
        <dbReference type="SAM" id="Phobius"/>
    </source>
</evidence>
<protein>
    <submittedName>
        <fullName evidence="2">Uncharacterized protein</fullName>
    </submittedName>
</protein>
<keyword evidence="1" id="KW-0812">Transmembrane</keyword>
<reference evidence="2 3" key="1">
    <citation type="journal article" date="2020" name="Biotechnol. Biofuels">
        <title>New insights from the biogas microbiome by comprehensive genome-resolved metagenomics of nearly 1600 species originating from multiple anaerobic digesters.</title>
        <authorList>
            <person name="Campanaro S."/>
            <person name="Treu L."/>
            <person name="Rodriguez-R L.M."/>
            <person name="Kovalovszki A."/>
            <person name="Ziels R.M."/>
            <person name="Maus I."/>
            <person name="Zhu X."/>
            <person name="Kougias P.G."/>
            <person name="Basile A."/>
            <person name="Luo G."/>
            <person name="Schluter A."/>
            <person name="Konstantinidis K.T."/>
            <person name="Angelidaki I."/>
        </authorList>
    </citation>
    <scope>NUCLEOTIDE SEQUENCE [LARGE SCALE GENOMIC DNA]</scope>
    <source>
        <strain evidence="2">AS19jrsBPTG_9</strain>
    </source>
</reference>
<evidence type="ECO:0000313" key="2">
    <source>
        <dbReference type="EMBL" id="NLZ24807.1"/>
    </source>
</evidence>
<organism evidence="2 3">
    <name type="scientific">Candidatus Dojkabacteria bacterium</name>
    <dbReference type="NCBI Taxonomy" id="2099670"/>
    <lineage>
        <taxon>Bacteria</taxon>
        <taxon>Candidatus Dojkabacteria</taxon>
    </lineage>
</organism>
<dbReference type="AlphaFoldDB" id="A0A847VEM1"/>